<dbReference type="PANTHER" id="PTHR12751:SF18">
    <property type="entry name" value="PHOSPHATASE AND ACTIN REGULATOR 1"/>
    <property type="match status" value="1"/>
</dbReference>
<dbReference type="KEGG" id="cthr:CTHT_0025180"/>
<feature type="compositionally biased region" description="Low complexity" evidence="1">
    <location>
        <begin position="156"/>
        <end position="167"/>
    </location>
</feature>
<feature type="compositionally biased region" description="Polar residues" evidence="1">
    <location>
        <begin position="14"/>
        <end position="38"/>
    </location>
</feature>
<feature type="compositionally biased region" description="Basic and acidic residues" evidence="1">
    <location>
        <begin position="470"/>
        <end position="482"/>
    </location>
</feature>
<dbReference type="GO" id="GO:0003779">
    <property type="term" value="F:actin binding"/>
    <property type="evidence" value="ECO:0007669"/>
    <property type="project" value="TreeGrafter"/>
</dbReference>
<dbReference type="PANTHER" id="PTHR12751">
    <property type="entry name" value="PHOSPHATASE AND ACTIN REGULATOR PHACTR"/>
    <property type="match status" value="1"/>
</dbReference>
<evidence type="ECO:0000256" key="1">
    <source>
        <dbReference type="SAM" id="MobiDB-lite"/>
    </source>
</evidence>
<feature type="region of interest" description="Disordered" evidence="1">
    <location>
        <begin position="14"/>
        <end position="104"/>
    </location>
</feature>
<dbReference type="Proteomes" id="UP000008066">
    <property type="component" value="Unassembled WGS sequence"/>
</dbReference>
<feature type="compositionally biased region" description="Basic residues" evidence="1">
    <location>
        <begin position="441"/>
        <end position="451"/>
    </location>
</feature>
<dbReference type="eggNOG" id="KOG4339">
    <property type="taxonomic scope" value="Eukaryota"/>
</dbReference>
<feature type="compositionally biased region" description="Low complexity" evidence="1">
    <location>
        <begin position="375"/>
        <end position="386"/>
    </location>
</feature>
<feature type="compositionally biased region" description="Polar residues" evidence="1">
    <location>
        <begin position="74"/>
        <end position="101"/>
    </location>
</feature>
<feature type="compositionally biased region" description="Low complexity" evidence="1">
    <location>
        <begin position="213"/>
        <end position="223"/>
    </location>
</feature>
<feature type="region of interest" description="Disordered" evidence="1">
    <location>
        <begin position="584"/>
        <end position="703"/>
    </location>
</feature>
<feature type="compositionally biased region" description="Low complexity" evidence="1">
    <location>
        <begin position="407"/>
        <end position="422"/>
    </location>
</feature>
<feature type="compositionally biased region" description="Polar residues" evidence="1">
    <location>
        <begin position="324"/>
        <end position="338"/>
    </location>
</feature>
<dbReference type="AlphaFoldDB" id="G0S5W6"/>
<feature type="compositionally biased region" description="Basic and acidic residues" evidence="1">
    <location>
        <begin position="431"/>
        <end position="440"/>
    </location>
</feature>
<feature type="region of interest" description="Disordered" evidence="1">
    <location>
        <begin position="320"/>
        <end position="494"/>
    </location>
</feature>
<dbReference type="HOGENOM" id="CLU_011525_0_0_1"/>
<feature type="compositionally biased region" description="Polar residues" evidence="1">
    <location>
        <begin position="600"/>
        <end position="611"/>
    </location>
</feature>
<dbReference type="RefSeq" id="XP_006692978.1">
    <property type="nucleotide sequence ID" value="XM_006692915.1"/>
</dbReference>
<proteinExistence type="predicted"/>
<feature type="compositionally biased region" description="Low complexity" evidence="1">
    <location>
        <begin position="682"/>
        <end position="695"/>
    </location>
</feature>
<evidence type="ECO:0000313" key="2">
    <source>
        <dbReference type="EMBL" id="EGS20682.1"/>
    </source>
</evidence>
<dbReference type="STRING" id="759272.G0S5W6"/>
<evidence type="ECO:0000313" key="3">
    <source>
        <dbReference type="Proteomes" id="UP000008066"/>
    </source>
</evidence>
<feature type="region of interest" description="Disordered" evidence="1">
    <location>
        <begin position="133"/>
        <end position="257"/>
    </location>
</feature>
<protein>
    <submittedName>
        <fullName evidence="2">Uncharacterized protein</fullName>
    </submittedName>
</protein>
<reference evidence="2 3" key="1">
    <citation type="journal article" date="2011" name="Cell">
        <title>Insight into structure and assembly of the nuclear pore complex by utilizing the genome of a eukaryotic thermophile.</title>
        <authorList>
            <person name="Amlacher S."/>
            <person name="Sarges P."/>
            <person name="Flemming D."/>
            <person name="van Noort V."/>
            <person name="Kunze R."/>
            <person name="Devos D.P."/>
            <person name="Arumugam M."/>
            <person name="Bork P."/>
            <person name="Hurt E."/>
        </authorList>
    </citation>
    <scope>NUCLEOTIDE SEQUENCE [LARGE SCALE GENOMIC DNA]</scope>
    <source>
        <strain evidence="3">DSM 1495 / CBS 144.50 / IMI 039719</strain>
    </source>
</reference>
<keyword evidence="3" id="KW-1185">Reference proteome</keyword>
<dbReference type="GeneID" id="18256556"/>
<dbReference type="OrthoDB" id="5563016at2759"/>
<dbReference type="GO" id="GO:0030036">
    <property type="term" value="P:actin cytoskeleton organization"/>
    <property type="evidence" value="ECO:0007669"/>
    <property type="project" value="TreeGrafter"/>
</dbReference>
<feature type="compositionally biased region" description="Polar residues" evidence="1">
    <location>
        <begin position="191"/>
        <end position="209"/>
    </location>
</feature>
<organism evidence="3">
    <name type="scientific">Chaetomium thermophilum (strain DSM 1495 / CBS 144.50 / IMI 039719)</name>
    <name type="common">Thermochaetoides thermophila</name>
    <dbReference type="NCBI Taxonomy" id="759272"/>
    <lineage>
        <taxon>Eukaryota</taxon>
        <taxon>Fungi</taxon>
        <taxon>Dikarya</taxon>
        <taxon>Ascomycota</taxon>
        <taxon>Pezizomycotina</taxon>
        <taxon>Sordariomycetes</taxon>
        <taxon>Sordariomycetidae</taxon>
        <taxon>Sordariales</taxon>
        <taxon>Chaetomiaceae</taxon>
        <taxon>Thermochaetoides</taxon>
    </lineage>
</organism>
<dbReference type="EMBL" id="GL988041">
    <property type="protein sequence ID" value="EGS20682.1"/>
    <property type="molecule type" value="Genomic_DNA"/>
</dbReference>
<dbReference type="OMA" id="EINNFKM"/>
<gene>
    <name evidence="2" type="ORF">CTHT_0025180</name>
</gene>
<name>G0S5W6_CHATD</name>
<accession>G0S5W6</accession>
<feature type="compositionally biased region" description="Low complexity" evidence="1">
    <location>
        <begin position="339"/>
        <end position="354"/>
    </location>
</feature>
<sequence length="796" mass="84674">MAALVQGYPQQSGTVTMLQTRPSSASGMLQTIPTQPASQHRPAGSQRQNGIHALPSSASTPAIHRGPGPIQPYAFTTTPTALNPPTQWQQVRAHRTGSSPAVPNIQALDLSRSRYAASSSMTNLPSTVNISLHTNIGSRDDSTIPARPATSPRPANPNTATQSSTPSATPPRPLPERYRRSALRPDPSVLSPATSPVAATTSGNVNDAPSLTLPDPNSLSLLRPSPPPGKNRPNSCVASARSPVDDFSVPRGQTQEEIKKIRRRSLPALDSVHLMPYDFAQSGESRRPQTADNNDNRASHAASRLIADLNGYAMELAHSDVRASRQSGESTQPSSASRNASPVPTTNNPTPTSSLPHQQTASHGAHSPVNIPPRSSSTDAASAKKTGNPSPLSKPVTMDEATAGTNAADASSSTPHTAPSPSRIESLAVRKLTDISEKSGKPRSKTSRLRRAFSFGSAAEFRKAVQGADEESKSHKARKQDGTEDEEQDRIAQQQEAAGIGSNIYGGRFFSGSTDNLSISSTASSASIMIRKMGRGMKKGTRSLVGLFRPKSLIGDKAGEAKQKDLPQTAVSMVTAEAEVERAIVHPETQQLRGALDFSRTGSSSGDTNKSPGAPDSYRPASSEVDNSFATPEPPARKTIVGDAKDRAEVLASVTPVRKGILKNRNGSSSSPRPSETKPSDSDSSSSSAPSTPSEDQQGAKRAQTIAVGNEDYFVSALRLRQEKGNTTPGQQPKRCTTFSPRIVFFETWPSQEYDRRGDIATCNRLTPMLAQQIKEELNNFKMVGILNPPDGEIWC</sequence>
<feature type="region of interest" description="Disordered" evidence="1">
    <location>
        <begin position="280"/>
        <end position="300"/>
    </location>
</feature>
<feature type="compositionally biased region" description="Basic and acidic residues" evidence="1">
    <location>
        <begin position="284"/>
        <end position="298"/>
    </location>
</feature>